<reference evidence="2" key="1">
    <citation type="journal article" date="2022" name="Mol. Ecol. Resour.">
        <title>The genomes of chicory, endive, great burdock and yacon provide insights into Asteraceae palaeo-polyploidization history and plant inulin production.</title>
        <authorList>
            <person name="Fan W."/>
            <person name="Wang S."/>
            <person name="Wang H."/>
            <person name="Wang A."/>
            <person name="Jiang F."/>
            <person name="Liu H."/>
            <person name="Zhao H."/>
            <person name="Xu D."/>
            <person name="Zhang Y."/>
        </authorList>
    </citation>
    <scope>NUCLEOTIDE SEQUENCE [LARGE SCALE GENOMIC DNA]</scope>
    <source>
        <strain evidence="2">cv. Niubang</strain>
    </source>
</reference>
<name>A0ACB9CNC0_ARCLA</name>
<dbReference type="EMBL" id="CM042050">
    <property type="protein sequence ID" value="KAI3735824.1"/>
    <property type="molecule type" value="Genomic_DNA"/>
</dbReference>
<protein>
    <submittedName>
        <fullName evidence="1">Uncharacterized protein</fullName>
    </submittedName>
</protein>
<organism evidence="1 2">
    <name type="scientific">Arctium lappa</name>
    <name type="common">Greater burdock</name>
    <name type="synonym">Lappa major</name>
    <dbReference type="NCBI Taxonomy" id="4217"/>
    <lineage>
        <taxon>Eukaryota</taxon>
        <taxon>Viridiplantae</taxon>
        <taxon>Streptophyta</taxon>
        <taxon>Embryophyta</taxon>
        <taxon>Tracheophyta</taxon>
        <taxon>Spermatophyta</taxon>
        <taxon>Magnoliopsida</taxon>
        <taxon>eudicotyledons</taxon>
        <taxon>Gunneridae</taxon>
        <taxon>Pentapetalae</taxon>
        <taxon>asterids</taxon>
        <taxon>campanulids</taxon>
        <taxon>Asterales</taxon>
        <taxon>Asteraceae</taxon>
        <taxon>Carduoideae</taxon>
        <taxon>Cardueae</taxon>
        <taxon>Arctiinae</taxon>
        <taxon>Arctium</taxon>
    </lineage>
</organism>
<keyword evidence="2" id="KW-1185">Reference proteome</keyword>
<sequence length="144" mass="15304">MGEEGRATHHQYHQGRGWWVRWSRQYKNGQCRAGAWLWVGVDKVGWWSGQAARVGHDKMGLRGSGGTGQGWAEVVRCTWGGGRGSGNEVGGAVIVEQDGVWAGVGGVCGVGEAGVGVGQRKVRSGAWWVDDDDDNSDIVAGRVG</sequence>
<proteinExistence type="predicted"/>
<accession>A0ACB9CNC0</accession>
<reference evidence="1 2" key="2">
    <citation type="journal article" date="2022" name="Mol. Ecol. Resour.">
        <title>The genomes of chicory, endive, great burdock and yacon provide insights into Asteraceae paleo-polyploidization history and plant inulin production.</title>
        <authorList>
            <person name="Fan W."/>
            <person name="Wang S."/>
            <person name="Wang H."/>
            <person name="Wang A."/>
            <person name="Jiang F."/>
            <person name="Liu H."/>
            <person name="Zhao H."/>
            <person name="Xu D."/>
            <person name="Zhang Y."/>
        </authorList>
    </citation>
    <scope>NUCLEOTIDE SEQUENCE [LARGE SCALE GENOMIC DNA]</scope>
    <source>
        <strain evidence="2">cv. Niubang</strain>
        <tissue evidence="1">Leaf</tissue>
    </source>
</reference>
<gene>
    <name evidence="1" type="ORF">L6452_15344</name>
</gene>
<comment type="caution">
    <text evidence="1">The sequence shown here is derived from an EMBL/GenBank/DDBJ whole genome shotgun (WGS) entry which is preliminary data.</text>
</comment>
<evidence type="ECO:0000313" key="2">
    <source>
        <dbReference type="Proteomes" id="UP001055879"/>
    </source>
</evidence>
<evidence type="ECO:0000313" key="1">
    <source>
        <dbReference type="EMBL" id="KAI3735824.1"/>
    </source>
</evidence>
<dbReference type="Proteomes" id="UP001055879">
    <property type="component" value="Linkage Group LG04"/>
</dbReference>